<evidence type="ECO:0000256" key="4">
    <source>
        <dbReference type="ARBA" id="ARBA00022475"/>
    </source>
</evidence>
<dbReference type="AlphaFoldDB" id="A0ABD1FQ95"/>
<dbReference type="PANTHER" id="PTHR33573:SF30">
    <property type="entry name" value="CASP-LIKE PROTEIN 2C1-RELATED"/>
    <property type="match status" value="1"/>
</dbReference>
<dbReference type="InterPro" id="IPR006702">
    <property type="entry name" value="CASP_dom"/>
</dbReference>
<reference evidence="10 11" key="1">
    <citation type="submission" date="2024-06" db="EMBL/GenBank/DDBJ databases">
        <title>A chromosome level genome sequence of Diviner's sage (Salvia divinorum).</title>
        <authorList>
            <person name="Ford S.A."/>
            <person name="Ro D.-K."/>
            <person name="Ness R.W."/>
            <person name="Phillips M.A."/>
        </authorList>
    </citation>
    <scope>NUCLEOTIDE SEQUENCE [LARGE SCALE GENOMIC DNA]</scope>
    <source>
        <strain evidence="10">SAF-2024a</strain>
        <tissue evidence="10">Leaf</tissue>
    </source>
</reference>
<evidence type="ECO:0000256" key="5">
    <source>
        <dbReference type="ARBA" id="ARBA00022692"/>
    </source>
</evidence>
<gene>
    <name evidence="10" type="ORF">AAHA92_31433</name>
</gene>
<dbReference type="PROSITE" id="PS51257">
    <property type="entry name" value="PROKAR_LIPOPROTEIN"/>
    <property type="match status" value="1"/>
</dbReference>
<keyword evidence="6 8" id="KW-1133">Transmembrane helix</keyword>
<evidence type="ECO:0000256" key="3">
    <source>
        <dbReference type="ARBA" id="ARBA00011489"/>
    </source>
</evidence>
<name>A0ABD1FQ95_SALDI</name>
<accession>A0ABD1FQ95</accession>
<evidence type="ECO:0000256" key="2">
    <source>
        <dbReference type="ARBA" id="ARBA00007651"/>
    </source>
</evidence>
<dbReference type="Pfam" id="PF04535">
    <property type="entry name" value="CASP_dom"/>
    <property type="match status" value="1"/>
</dbReference>
<dbReference type="PANTHER" id="PTHR33573">
    <property type="entry name" value="CASP-LIKE PROTEIN 4A4"/>
    <property type="match status" value="1"/>
</dbReference>
<sequence length="175" mass="19919">MNSLKREAALRIMNMLLLALTSCLIRFDSQTKVLFYTYKKTATFHVLDALYVLVWIDVAAAVYNFLQLITSYKMQRFATNRYLAWGIFLLDQAAAYTVFSATAAAVQGSMIAITGEKSFQWMKLCNRFTRFCFQIGGALICGYAATVLMVITASISAYSLFRFYSPKRFLVLKHK</sequence>
<dbReference type="EMBL" id="JBEAFC010000013">
    <property type="protein sequence ID" value="KAL1534028.1"/>
    <property type="molecule type" value="Genomic_DNA"/>
</dbReference>
<evidence type="ECO:0000256" key="7">
    <source>
        <dbReference type="ARBA" id="ARBA00023136"/>
    </source>
</evidence>
<organism evidence="10 11">
    <name type="scientific">Salvia divinorum</name>
    <name type="common">Maria pastora</name>
    <name type="synonym">Diviner's sage</name>
    <dbReference type="NCBI Taxonomy" id="28513"/>
    <lineage>
        <taxon>Eukaryota</taxon>
        <taxon>Viridiplantae</taxon>
        <taxon>Streptophyta</taxon>
        <taxon>Embryophyta</taxon>
        <taxon>Tracheophyta</taxon>
        <taxon>Spermatophyta</taxon>
        <taxon>Magnoliopsida</taxon>
        <taxon>eudicotyledons</taxon>
        <taxon>Gunneridae</taxon>
        <taxon>Pentapetalae</taxon>
        <taxon>asterids</taxon>
        <taxon>lamiids</taxon>
        <taxon>Lamiales</taxon>
        <taxon>Lamiaceae</taxon>
        <taxon>Nepetoideae</taxon>
        <taxon>Mentheae</taxon>
        <taxon>Salviinae</taxon>
        <taxon>Salvia</taxon>
        <taxon>Salvia subgen. Calosphace</taxon>
    </lineage>
</organism>
<feature type="transmembrane region" description="Helical" evidence="8">
    <location>
        <begin position="49"/>
        <end position="70"/>
    </location>
</feature>
<evidence type="ECO:0000256" key="1">
    <source>
        <dbReference type="ARBA" id="ARBA00004651"/>
    </source>
</evidence>
<keyword evidence="5 8" id="KW-0812">Transmembrane</keyword>
<comment type="similarity">
    <text evidence="2 8">Belongs to the Casparian strip membrane proteins (CASP) family.</text>
</comment>
<evidence type="ECO:0000313" key="11">
    <source>
        <dbReference type="Proteomes" id="UP001567538"/>
    </source>
</evidence>
<comment type="caution">
    <text evidence="8">Lacks conserved residue(s) required for the propagation of feature annotation.</text>
</comment>
<evidence type="ECO:0000259" key="9">
    <source>
        <dbReference type="Pfam" id="PF04535"/>
    </source>
</evidence>
<keyword evidence="11" id="KW-1185">Reference proteome</keyword>
<dbReference type="NCBIfam" id="TIGR01569">
    <property type="entry name" value="A_tha_TIGR01569"/>
    <property type="match status" value="1"/>
</dbReference>
<proteinExistence type="inferred from homology"/>
<protein>
    <recommendedName>
        <fullName evidence="8">CASP-like protein</fullName>
    </recommendedName>
</protein>
<comment type="caution">
    <text evidence="10">The sequence shown here is derived from an EMBL/GenBank/DDBJ whole genome shotgun (WGS) entry which is preliminary data.</text>
</comment>
<evidence type="ECO:0000256" key="6">
    <source>
        <dbReference type="ARBA" id="ARBA00022989"/>
    </source>
</evidence>
<dbReference type="GO" id="GO:0005886">
    <property type="term" value="C:plasma membrane"/>
    <property type="evidence" value="ECO:0007669"/>
    <property type="project" value="UniProtKB-SubCell"/>
</dbReference>
<dbReference type="Proteomes" id="UP001567538">
    <property type="component" value="Unassembled WGS sequence"/>
</dbReference>
<comment type="subcellular location">
    <subcellularLocation>
        <location evidence="1 8">Cell membrane</location>
        <topology evidence="1 8">Multi-pass membrane protein</topology>
    </subcellularLocation>
</comment>
<dbReference type="InterPro" id="IPR006459">
    <property type="entry name" value="CASP/CASPL"/>
</dbReference>
<evidence type="ECO:0000256" key="8">
    <source>
        <dbReference type="RuleBase" id="RU361233"/>
    </source>
</evidence>
<comment type="subunit">
    <text evidence="3 8">Homodimer and heterodimers.</text>
</comment>
<evidence type="ECO:0000313" key="10">
    <source>
        <dbReference type="EMBL" id="KAL1534028.1"/>
    </source>
</evidence>
<feature type="domain" description="Casparian strip membrane protein" evidence="9">
    <location>
        <begin position="7"/>
        <end position="147"/>
    </location>
</feature>
<keyword evidence="7 8" id="KW-0472">Membrane</keyword>
<keyword evidence="4 8" id="KW-1003">Cell membrane</keyword>
<feature type="transmembrane region" description="Helical" evidence="8">
    <location>
        <begin position="133"/>
        <end position="161"/>
    </location>
</feature>